<dbReference type="RefSeq" id="WP_025950509.1">
    <property type="nucleotide sequence ID" value="NZ_CP018058.1"/>
</dbReference>
<reference evidence="10 11" key="1">
    <citation type="submission" date="2017-05" db="EMBL/GenBank/DDBJ databases">
        <title>The genome sequence of Geobacillus thermocatenulatus DSM 730.</title>
        <authorList>
            <person name="Ramaloko W.T."/>
            <person name="Koen N."/>
            <person name="Polliack S."/>
            <person name="Aliyu H."/>
            <person name="Lebre P."/>
            <person name="Mohr T."/>
            <person name="Oswald F."/>
            <person name="Zwick M."/>
            <person name="Neumann A."/>
            <person name="Syldatk C."/>
            <person name="Cowan D."/>
            <person name="De Maayer P."/>
        </authorList>
    </citation>
    <scope>NUCLEOTIDE SEQUENCE [LARGE SCALE GENOMIC DNA]</scope>
    <source>
        <strain evidence="10 11">BGSC 93A1</strain>
    </source>
</reference>
<evidence type="ECO:0000256" key="2">
    <source>
        <dbReference type="ARBA" id="ARBA00022475"/>
    </source>
</evidence>
<dbReference type="PANTHER" id="PTHR33908:SF3">
    <property type="entry name" value="UNDECAPRENYL PHOSPHATE-ALPHA-4-AMINO-4-DEOXY-L-ARABINOSE ARABINOSYL TRANSFERASE"/>
    <property type="match status" value="1"/>
</dbReference>
<protein>
    <submittedName>
        <fullName evidence="10">Glycosyl transferase</fullName>
    </submittedName>
</protein>
<name>A0A226QDU1_9BACL</name>
<comment type="subcellular location">
    <subcellularLocation>
        <location evidence="1">Cell membrane</location>
        <topology evidence="1">Multi-pass membrane protein</topology>
    </subcellularLocation>
</comment>
<evidence type="ECO:0000256" key="4">
    <source>
        <dbReference type="ARBA" id="ARBA00022679"/>
    </source>
</evidence>
<evidence type="ECO:0000259" key="8">
    <source>
        <dbReference type="Pfam" id="PF13231"/>
    </source>
</evidence>
<dbReference type="InterPro" id="IPR056785">
    <property type="entry name" value="YkcA/B-like_C"/>
</dbReference>
<proteinExistence type="predicted"/>
<keyword evidence="6" id="KW-1133">Transmembrane helix</keyword>
<evidence type="ECO:0000256" key="5">
    <source>
        <dbReference type="ARBA" id="ARBA00022692"/>
    </source>
</evidence>
<dbReference type="GO" id="GO:0005886">
    <property type="term" value="C:plasma membrane"/>
    <property type="evidence" value="ECO:0007669"/>
    <property type="project" value="UniProtKB-SubCell"/>
</dbReference>
<dbReference type="GO" id="GO:0010041">
    <property type="term" value="P:response to iron(III) ion"/>
    <property type="evidence" value="ECO:0007669"/>
    <property type="project" value="TreeGrafter"/>
</dbReference>
<feature type="domain" description="Glycosyltransferase RgtA/B/C/D-like" evidence="8">
    <location>
        <begin position="64"/>
        <end position="220"/>
    </location>
</feature>
<dbReference type="KEGG" id="gtm:GT3921_09320"/>
<keyword evidence="4 10" id="KW-0808">Transferase</keyword>
<keyword evidence="3" id="KW-0328">Glycosyltransferase</keyword>
<keyword evidence="11" id="KW-1185">Reference proteome</keyword>
<dbReference type="PANTHER" id="PTHR33908">
    <property type="entry name" value="MANNOSYLTRANSFERASE YKCB-RELATED"/>
    <property type="match status" value="1"/>
</dbReference>
<evidence type="ECO:0000256" key="6">
    <source>
        <dbReference type="ARBA" id="ARBA00022989"/>
    </source>
</evidence>
<dbReference type="GO" id="GO:0016763">
    <property type="term" value="F:pentosyltransferase activity"/>
    <property type="evidence" value="ECO:0007669"/>
    <property type="project" value="TreeGrafter"/>
</dbReference>
<dbReference type="InterPro" id="IPR050297">
    <property type="entry name" value="LipidA_mod_glycosyltrf_83"/>
</dbReference>
<keyword evidence="7" id="KW-0472">Membrane</keyword>
<evidence type="ECO:0000256" key="7">
    <source>
        <dbReference type="ARBA" id="ARBA00023136"/>
    </source>
</evidence>
<keyword evidence="5" id="KW-0812">Transmembrane</keyword>
<dbReference type="Pfam" id="PF24878">
    <property type="entry name" value="YkcB_C"/>
    <property type="match status" value="1"/>
</dbReference>
<evidence type="ECO:0000259" key="9">
    <source>
        <dbReference type="Pfam" id="PF24878"/>
    </source>
</evidence>
<sequence length="681" mass="73919">MKKIQWKWDGWIAAIMAWSAFLHFYQIGNSGSNVYYTAAAKSMAASWKAFFFAALDPEGFITVDKPPAALWLQALSVKVFGVSDFSVLLPEALAGVASTWMMYVIVKPWAGRIAARWASFVFSCTPVFVAVARTNNIDAVLVFTLLVAVWMLMKAVMTKRLAWLIGSFAVVGVGFNMKMLQAYMVLPAFYLFYWMAAKTSWKKRTGHLTMATVVLLAVSLSYAAAVALIPADKRPYIGGSKTNSVLELALGYNGIERLTGEAGPGGRMGADLNGRERSTETSGITALPNGGDNGAFLSEGAPPSMFGAPGAPLSASGGGMGGIGRGEIGDPGVLRLFQLPLAGQASWLLPFVMVVAVGWVADVWRRRPMTSFHRFLLFWLAWLGPMMVFFSIAGFYHRYYLSMLAPAIAVLVGAGGTMLASFGTGEGRMTWLFPTALLATYAFDTWMAWQYHESLPAVWPMAVGFYGLAVVCLWLAMEGRERWRRIIYAAGLFGLLVLPAYWSLTPVLYGTNSTIPYAGPDLRREGGAMPTAGMPAGQDGRWRQGQRDVRSDEGTELGGRHSLVALVAYLEQHAGKTKYLAATIRATEAAQLMLHTDRAVMAMGGFGGTDPVLTPAKLEKMVQNGEVKYFLLSGEGRGDNELVQWIKTHCQEVPSSQWGGGQSETFGGMGRGGMTLYVYNG</sequence>
<evidence type="ECO:0000313" key="10">
    <source>
        <dbReference type="EMBL" id="OXB90048.1"/>
    </source>
</evidence>
<organism evidence="10 11">
    <name type="scientific">Geobacillus thermocatenulatus</name>
    <dbReference type="NCBI Taxonomy" id="33938"/>
    <lineage>
        <taxon>Bacteria</taxon>
        <taxon>Bacillati</taxon>
        <taxon>Bacillota</taxon>
        <taxon>Bacilli</taxon>
        <taxon>Bacillales</taxon>
        <taxon>Anoxybacillaceae</taxon>
        <taxon>Geobacillus</taxon>
        <taxon>Geobacillus thermoleovorans group</taxon>
    </lineage>
</organism>
<dbReference type="InterPro" id="IPR038731">
    <property type="entry name" value="RgtA/B/C-like"/>
</dbReference>
<gene>
    <name evidence="10" type="ORF">B9L19_08650</name>
</gene>
<evidence type="ECO:0000256" key="1">
    <source>
        <dbReference type="ARBA" id="ARBA00004651"/>
    </source>
</evidence>
<dbReference type="Proteomes" id="UP000198378">
    <property type="component" value="Unassembled WGS sequence"/>
</dbReference>
<feature type="domain" description="Putative mannosyltransferase YkcA/B-like C-terminal" evidence="9">
    <location>
        <begin position="566"/>
        <end position="649"/>
    </location>
</feature>
<accession>A0A226QDU1</accession>
<evidence type="ECO:0000313" key="11">
    <source>
        <dbReference type="Proteomes" id="UP000198378"/>
    </source>
</evidence>
<dbReference type="GO" id="GO:0009103">
    <property type="term" value="P:lipopolysaccharide biosynthetic process"/>
    <property type="evidence" value="ECO:0007669"/>
    <property type="project" value="UniProtKB-ARBA"/>
</dbReference>
<dbReference type="Pfam" id="PF13231">
    <property type="entry name" value="PMT_2"/>
    <property type="match status" value="1"/>
</dbReference>
<dbReference type="AlphaFoldDB" id="A0A226QDU1"/>
<dbReference type="EMBL" id="NEWK01000001">
    <property type="protein sequence ID" value="OXB90048.1"/>
    <property type="molecule type" value="Genomic_DNA"/>
</dbReference>
<evidence type="ECO:0000256" key="3">
    <source>
        <dbReference type="ARBA" id="ARBA00022676"/>
    </source>
</evidence>
<comment type="caution">
    <text evidence="10">The sequence shown here is derived from an EMBL/GenBank/DDBJ whole genome shotgun (WGS) entry which is preliminary data.</text>
</comment>
<keyword evidence="2" id="KW-1003">Cell membrane</keyword>